<dbReference type="AlphaFoldDB" id="A0A438CXG0"/>
<dbReference type="Proteomes" id="UP000288805">
    <property type="component" value="Unassembled WGS sequence"/>
</dbReference>
<dbReference type="EMBL" id="QGNW01001932">
    <property type="protein sequence ID" value="RVW27882.1"/>
    <property type="molecule type" value="Genomic_DNA"/>
</dbReference>
<evidence type="ECO:0008006" key="3">
    <source>
        <dbReference type="Google" id="ProtNLM"/>
    </source>
</evidence>
<protein>
    <recommendedName>
        <fullName evidence="3">Ubiquitin-like protease family profile domain-containing protein</fullName>
    </recommendedName>
</protein>
<reference evidence="1 2" key="1">
    <citation type="journal article" date="2018" name="PLoS Genet.">
        <title>Population sequencing reveals clonal diversity and ancestral inbreeding in the grapevine cultivar Chardonnay.</title>
        <authorList>
            <person name="Roach M.J."/>
            <person name="Johnson D.L."/>
            <person name="Bohlmann J."/>
            <person name="van Vuuren H.J."/>
            <person name="Jones S.J."/>
            <person name="Pretorius I.S."/>
            <person name="Schmidt S.A."/>
            <person name="Borneman A.R."/>
        </authorList>
    </citation>
    <scope>NUCLEOTIDE SEQUENCE [LARGE SCALE GENOMIC DNA]</scope>
    <source>
        <strain evidence="2">cv. Chardonnay</strain>
        <tissue evidence="1">Leaf</tissue>
    </source>
</reference>
<accession>A0A438CXG0</accession>
<proteinExistence type="predicted"/>
<gene>
    <name evidence="1" type="ORF">CK203_084927</name>
</gene>
<comment type="caution">
    <text evidence="1">The sequence shown here is derived from an EMBL/GenBank/DDBJ whole genome shotgun (WGS) entry which is preliminary data.</text>
</comment>
<sequence>MLMEKVKSLEEEIIALKAGKKEPLTPRSEVSNTNIRKQLLQHEEIGGKTHDSAHVENLSAQGTRKASPLTQISIDGADILVVILYPLQPNALLPFPLSENIRTIREGVGYEVLWPIAFVINDDDEDVGKRKNKMKKIQASPKKIKYENPRDVQLFSKTVSSMLEGKPTPKVDFPINVFGMKFQTFLLTSEMNDVISAKELTMNCICFYIWRLHEHLDETLQEKIIFIHPGMVSKAGTIAPQIEKRARFIADRLIDSKLADLGPKQLDGVMCGYFVMRYMRDIIANRSLLTSQFEGKKTYSRAELDEVRSEWVSFLSTLILDQVYCCNFEMTRSYVHRNVIQHKGKCHSSSPLKWCSPWKESSSHQLVFGFPMP</sequence>
<evidence type="ECO:0000313" key="2">
    <source>
        <dbReference type="Proteomes" id="UP000288805"/>
    </source>
</evidence>
<name>A0A438CXG0_VITVI</name>
<evidence type="ECO:0000313" key="1">
    <source>
        <dbReference type="EMBL" id="RVW27882.1"/>
    </source>
</evidence>
<dbReference type="InterPro" id="IPR038765">
    <property type="entry name" value="Papain-like_cys_pep_sf"/>
</dbReference>
<organism evidence="1 2">
    <name type="scientific">Vitis vinifera</name>
    <name type="common">Grape</name>
    <dbReference type="NCBI Taxonomy" id="29760"/>
    <lineage>
        <taxon>Eukaryota</taxon>
        <taxon>Viridiplantae</taxon>
        <taxon>Streptophyta</taxon>
        <taxon>Embryophyta</taxon>
        <taxon>Tracheophyta</taxon>
        <taxon>Spermatophyta</taxon>
        <taxon>Magnoliopsida</taxon>
        <taxon>eudicotyledons</taxon>
        <taxon>Gunneridae</taxon>
        <taxon>Pentapetalae</taxon>
        <taxon>rosids</taxon>
        <taxon>Vitales</taxon>
        <taxon>Vitaceae</taxon>
        <taxon>Viteae</taxon>
        <taxon>Vitis</taxon>
    </lineage>
</organism>
<dbReference type="SUPFAM" id="SSF54001">
    <property type="entry name" value="Cysteine proteinases"/>
    <property type="match status" value="1"/>
</dbReference>
<dbReference type="OrthoDB" id="1680824at2759"/>